<evidence type="ECO:0000313" key="2">
    <source>
        <dbReference type="Proteomes" id="UP000034320"/>
    </source>
</evidence>
<dbReference type="Proteomes" id="UP000034320">
    <property type="component" value="Unassembled WGS sequence"/>
</dbReference>
<accession>A0A0G1BNN7</accession>
<comment type="caution">
    <text evidence="1">The sequence shown here is derived from an EMBL/GenBank/DDBJ whole genome shotgun (WGS) entry which is preliminary data.</text>
</comment>
<dbReference type="AlphaFoldDB" id="A0A0G1BNN7"/>
<organism evidence="1 2">
    <name type="scientific">Candidatus Gottesmanbacteria bacterium GW2011_GWA2_42_18</name>
    <dbReference type="NCBI Taxonomy" id="1618442"/>
    <lineage>
        <taxon>Bacteria</taxon>
        <taxon>Candidatus Gottesmaniibacteriota</taxon>
    </lineage>
</organism>
<dbReference type="EMBL" id="LCDD01000002">
    <property type="protein sequence ID" value="KKS47886.1"/>
    <property type="molecule type" value="Genomic_DNA"/>
</dbReference>
<evidence type="ECO:0000313" key="1">
    <source>
        <dbReference type="EMBL" id="KKS47886.1"/>
    </source>
</evidence>
<gene>
    <name evidence="1" type="ORF">UV09_C0002G0064</name>
</gene>
<reference evidence="1 2" key="1">
    <citation type="journal article" date="2015" name="Nature">
        <title>rRNA introns, odd ribosomes, and small enigmatic genomes across a large radiation of phyla.</title>
        <authorList>
            <person name="Brown C.T."/>
            <person name="Hug L.A."/>
            <person name="Thomas B.C."/>
            <person name="Sharon I."/>
            <person name="Castelle C.J."/>
            <person name="Singh A."/>
            <person name="Wilkins M.J."/>
            <person name="Williams K.H."/>
            <person name="Banfield J.F."/>
        </authorList>
    </citation>
    <scope>NUCLEOTIDE SEQUENCE [LARGE SCALE GENOMIC DNA]</scope>
</reference>
<protein>
    <submittedName>
        <fullName evidence="1">Uncharacterized protein</fullName>
    </submittedName>
</protein>
<sequence>MGKENPNPNWEGLKKVGKTALIAVAIGFIGLALL</sequence>
<proteinExistence type="predicted"/>
<name>A0A0G1BNN7_9BACT</name>